<organism evidence="10 11">
    <name type="scientific">Chlamydomonas eustigma</name>
    <dbReference type="NCBI Taxonomy" id="1157962"/>
    <lineage>
        <taxon>Eukaryota</taxon>
        <taxon>Viridiplantae</taxon>
        <taxon>Chlorophyta</taxon>
        <taxon>core chlorophytes</taxon>
        <taxon>Chlorophyceae</taxon>
        <taxon>CS clade</taxon>
        <taxon>Chlamydomonadales</taxon>
        <taxon>Chlamydomonadaceae</taxon>
        <taxon>Chlamydomonas</taxon>
    </lineage>
</organism>
<proteinExistence type="inferred from homology"/>
<dbReference type="GO" id="GO:0005829">
    <property type="term" value="C:cytosol"/>
    <property type="evidence" value="ECO:0007669"/>
    <property type="project" value="TreeGrafter"/>
</dbReference>
<gene>
    <name evidence="10" type="ORF">CEUSTIGMA_g7724.t1</name>
</gene>
<comment type="similarity">
    <text evidence="1 8">Belongs to the NTAQ1 family.</text>
</comment>
<dbReference type="STRING" id="1157962.A0A250XB46"/>
<dbReference type="EMBL" id="BEGY01000050">
    <property type="protein sequence ID" value="GAX80286.1"/>
    <property type="molecule type" value="Genomic_DNA"/>
</dbReference>
<dbReference type="Proteomes" id="UP000232323">
    <property type="component" value="Unassembled WGS sequence"/>
</dbReference>
<sequence length="198" mass="22080">MSSAVTVDSVILIGRNNIKQCWVVFISNENKQVPLWFQASGDPEQDGLVVWDYHVIMIQDLSDFKGEGTFQDSSSEALVWDLDSTLTFPTPFGQYAEKALKAGEEINAAFTKLYRVISGAVYLDSFASDRGHMRNSSGEWMSPPPSYPPIVAKDGCVNNIHRFWDMSDRADRADCNDNFGRVLSEKELLQKFGSALGP</sequence>
<comment type="caution">
    <text evidence="10">The sequence shown here is derived from an EMBL/GenBank/DDBJ whole genome shotgun (WGS) entry which is preliminary data.</text>
</comment>
<dbReference type="InterPro" id="IPR037132">
    <property type="entry name" value="N_Gln_amidohydro_ab_roll_sf"/>
</dbReference>
<evidence type="ECO:0000313" key="11">
    <source>
        <dbReference type="Proteomes" id="UP000232323"/>
    </source>
</evidence>
<dbReference type="Pfam" id="PF09764">
    <property type="entry name" value="Nt_Gln_amidase"/>
    <property type="match status" value="1"/>
</dbReference>
<dbReference type="GO" id="GO:0008418">
    <property type="term" value="F:protein-N-terminal asparagine amidohydrolase activity"/>
    <property type="evidence" value="ECO:0007669"/>
    <property type="project" value="UniProtKB-UniRule"/>
</dbReference>
<feature type="domain" description="Protein N-terminal glutamine amidohydrolase alpha beta roll" evidence="9">
    <location>
        <begin position="16"/>
        <end position="192"/>
    </location>
</feature>
<reference evidence="10 11" key="1">
    <citation type="submission" date="2017-08" db="EMBL/GenBank/DDBJ databases">
        <title>Acidophilic green algal genome provides insights into adaptation to an acidic environment.</title>
        <authorList>
            <person name="Hirooka S."/>
            <person name="Hirose Y."/>
            <person name="Kanesaki Y."/>
            <person name="Higuchi S."/>
            <person name="Fujiwara T."/>
            <person name="Onuma R."/>
            <person name="Era A."/>
            <person name="Ohbayashi R."/>
            <person name="Uzuka A."/>
            <person name="Nozaki H."/>
            <person name="Yoshikawa H."/>
            <person name="Miyagishima S.Y."/>
        </authorList>
    </citation>
    <scope>NUCLEOTIDE SEQUENCE [LARGE SCALE GENOMIC DNA]</scope>
    <source>
        <strain evidence="10 11">NIES-2499</strain>
    </source>
</reference>
<dbReference type="EC" id="3.5.1.122" evidence="3 8"/>
<evidence type="ECO:0000313" key="10">
    <source>
        <dbReference type="EMBL" id="GAX80286.1"/>
    </source>
</evidence>
<keyword evidence="5 8" id="KW-0378">Hydrolase</keyword>
<protein>
    <recommendedName>
        <fullName evidence="4 8">Protein N-terminal glutamine amidohydrolase</fullName>
        <ecNumber evidence="3 8">3.5.1.122</ecNumber>
    </recommendedName>
    <alternativeName>
        <fullName evidence="6 8">Protein NH2-terminal glutamine deamidase</fullName>
    </alternativeName>
</protein>
<evidence type="ECO:0000256" key="7">
    <source>
        <dbReference type="ARBA" id="ARBA00048768"/>
    </source>
</evidence>
<dbReference type="InterPro" id="IPR023128">
    <property type="entry name" value="Prot_N_Gln_amidohydro_ab_roll"/>
</dbReference>
<comment type="catalytic activity">
    <reaction evidence="7 8">
        <text>N-terminal L-glutaminyl-[protein] + H2O = N-terminal L-glutamyl-[protein] + NH4(+)</text>
        <dbReference type="Rhea" id="RHEA:50680"/>
        <dbReference type="Rhea" id="RHEA-COMP:12668"/>
        <dbReference type="Rhea" id="RHEA-COMP:12777"/>
        <dbReference type="ChEBI" id="CHEBI:15377"/>
        <dbReference type="ChEBI" id="CHEBI:28938"/>
        <dbReference type="ChEBI" id="CHEBI:64721"/>
        <dbReference type="ChEBI" id="CHEBI:64722"/>
        <dbReference type="EC" id="3.5.1.122"/>
    </reaction>
</comment>
<evidence type="ECO:0000256" key="6">
    <source>
        <dbReference type="ARBA" id="ARBA00029677"/>
    </source>
</evidence>
<evidence type="ECO:0000259" key="9">
    <source>
        <dbReference type="Pfam" id="PF09764"/>
    </source>
</evidence>
<evidence type="ECO:0000256" key="1">
    <source>
        <dbReference type="ARBA" id="ARBA00008985"/>
    </source>
</evidence>
<dbReference type="PANTHER" id="PTHR13035">
    <property type="entry name" value="PROTEIN N-TERMINAL GLUTAMINE AMIDOHYDROLASE"/>
    <property type="match status" value="1"/>
</dbReference>
<dbReference type="AlphaFoldDB" id="A0A250XB46"/>
<dbReference type="Gene3D" id="3.10.620.10">
    <property type="entry name" value="Protein N-terminal glutamine amidohydrolase, alpha beta roll"/>
    <property type="match status" value="1"/>
</dbReference>
<evidence type="ECO:0000256" key="2">
    <source>
        <dbReference type="ARBA" id="ARBA00011245"/>
    </source>
</evidence>
<accession>A0A250XB46</accession>
<dbReference type="InterPro" id="IPR039733">
    <property type="entry name" value="NTAQ1"/>
</dbReference>
<keyword evidence="11" id="KW-1185">Reference proteome</keyword>
<evidence type="ECO:0000256" key="3">
    <source>
        <dbReference type="ARBA" id="ARBA00012718"/>
    </source>
</evidence>
<evidence type="ECO:0000256" key="5">
    <source>
        <dbReference type="ARBA" id="ARBA00022801"/>
    </source>
</evidence>
<dbReference type="GO" id="GO:0005634">
    <property type="term" value="C:nucleus"/>
    <property type="evidence" value="ECO:0007669"/>
    <property type="project" value="TreeGrafter"/>
</dbReference>
<evidence type="ECO:0000256" key="8">
    <source>
        <dbReference type="RuleBase" id="RU367082"/>
    </source>
</evidence>
<name>A0A250XB46_9CHLO</name>
<dbReference type="PANTHER" id="PTHR13035:SF0">
    <property type="entry name" value="PROTEIN N-TERMINAL GLUTAMINE AMIDOHYDROLASE"/>
    <property type="match status" value="1"/>
</dbReference>
<dbReference type="GO" id="GO:0070773">
    <property type="term" value="F:protein-N-terminal glutamine amidohydrolase activity"/>
    <property type="evidence" value="ECO:0007669"/>
    <property type="project" value="UniProtKB-UniRule"/>
</dbReference>
<dbReference type="OrthoDB" id="191192at2759"/>
<evidence type="ECO:0000256" key="4">
    <source>
        <dbReference type="ARBA" id="ARBA00021247"/>
    </source>
</evidence>
<comment type="subunit">
    <text evidence="2 8">Monomer.</text>
</comment>
<comment type="function">
    <text evidence="8">Mediates the side-chain deamidation of N-terminal glutamine residues to glutamate, an important step in N-end rule pathway of protein degradation. Conversion of the resulting N-terminal glutamine to glutamate renders the protein susceptible to arginylation, polyubiquitination and degradation as specified by the N-end rule. Does not act on substrates with internal or C-terminal glutamine and does not act on non-glutamine residues in any position.</text>
</comment>